<gene>
    <name evidence="1" type="ORF">POG00_04470</name>
</gene>
<protein>
    <submittedName>
        <fullName evidence="1">Uncharacterized protein</fullName>
    </submittedName>
</protein>
<dbReference type="AlphaFoldDB" id="A0AAW6FST2"/>
<dbReference type="Proteomes" id="UP001220658">
    <property type="component" value="Unassembled WGS sequence"/>
</dbReference>
<sequence length="64" mass="7591">MLKSEAKEIARNILQDSIAQAGYKLYEGEDYEDYSKDEKDLIDQYLKREGSRACKTIKREFYTM</sequence>
<reference evidence="1" key="1">
    <citation type="submission" date="2023-01" db="EMBL/GenBank/DDBJ databases">
        <title>Human gut microbiome strain richness.</title>
        <authorList>
            <person name="Chen-Liaw A."/>
        </authorList>
    </citation>
    <scope>NUCLEOTIDE SEQUENCE</scope>
    <source>
        <strain evidence="1">D55st1_G4_D55t1_190419</strain>
    </source>
</reference>
<evidence type="ECO:0000313" key="2">
    <source>
        <dbReference type="Proteomes" id="UP001220658"/>
    </source>
</evidence>
<evidence type="ECO:0000313" key="1">
    <source>
        <dbReference type="EMBL" id="MDC0827962.1"/>
    </source>
</evidence>
<organism evidence="1 2">
    <name type="scientific">Faecalitalea cylindroides</name>
    <dbReference type="NCBI Taxonomy" id="39483"/>
    <lineage>
        <taxon>Bacteria</taxon>
        <taxon>Bacillati</taxon>
        <taxon>Bacillota</taxon>
        <taxon>Erysipelotrichia</taxon>
        <taxon>Erysipelotrichales</taxon>
        <taxon>Erysipelotrichaceae</taxon>
        <taxon>Faecalitalea</taxon>
    </lineage>
</organism>
<dbReference type="RefSeq" id="WP_195191138.1">
    <property type="nucleotide sequence ID" value="NZ_JADMUL010000011.1"/>
</dbReference>
<accession>A0AAW6FST2</accession>
<dbReference type="EMBL" id="JAQNCK010000009">
    <property type="protein sequence ID" value="MDC0827962.1"/>
    <property type="molecule type" value="Genomic_DNA"/>
</dbReference>
<proteinExistence type="predicted"/>
<name>A0AAW6FST2_9FIRM</name>
<comment type="caution">
    <text evidence="1">The sequence shown here is derived from an EMBL/GenBank/DDBJ whole genome shotgun (WGS) entry which is preliminary data.</text>
</comment>